<gene>
    <name evidence="1" type="ORF">B296_00026519</name>
</gene>
<organism evidence="1 2">
    <name type="scientific">Ensete ventricosum</name>
    <name type="common">Abyssinian banana</name>
    <name type="synonym">Musa ensete</name>
    <dbReference type="NCBI Taxonomy" id="4639"/>
    <lineage>
        <taxon>Eukaryota</taxon>
        <taxon>Viridiplantae</taxon>
        <taxon>Streptophyta</taxon>
        <taxon>Embryophyta</taxon>
        <taxon>Tracheophyta</taxon>
        <taxon>Spermatophyta</taxon>
        <taxon>Magnoliopsida</taxon>
        <taxon>Liliopsida</taxon>
        <taxon>Zingiberales</taxon>
        <taxon>Musaceae</taxon>
        <taxon>Ensete</taxon>
    </lineage>
</organism>
<sequence>MPQCCHSSCHEENGAQQRLCWCGIEAQDLDNDAPTSAKSVDFESYWATGCPKAMLHPGVTQEWVGKGELPKQRTQSEVAEALRCAGRSHTWRDQGLWIQGVNVMVQQRQVYRVCASNLASDESLGHQQMGVVIESMRALQQDGGDHAWELQFVFPSTKGNCSVNTGVLKQTIKRSEEAMTSPEGLSYPKAKRRSERRCKVMDSRAIGLATPWYYRGGTSVESSIPCSHRGRVLVVKGTEEVENTKANSKYQDKAEVQRPRNFIRPVSIGFSSR</sequence>
<reference evidence="1 2" key="1">
    <citation type="journal article" date="2014" name="Agronomy (Basel)">
        <title>A Draft Genome Sequence for Ensete ventricosum, the Drought-Tolerant Tree Against Hunger.</title>
        <authorList>
            <person name="Harrison J."/>
            <person name="Moore K.A."/>
            <person name="Paszkiewicz K."/>
            <person name="Jones T."/>
            <person name="Grant M."/>
            <person name="Ambacheew D."/>
            <person name="Muzemil S."/>
            <person name="Studholme D.J."/>
        </authorList>
    </citation>
    <scope>NUCLEOTIDE SEQUENCE [LARGE SCALE GENOMIC DNA]</scope>
</reference>
<dbReference type="EMBL" id="AMZH03009096">
    <property type="protein sequence ID" value="RRT57591.1"/>
    <property type="molecule type" value="Genomic_DNA"/>
</dbReference>
<dbReference type="Proteomes" id="UP000287651">
    <property type="component" value="Unassembled WGS sequence"/>
</dbReference>
<evidence type="ECO:0000313" key="1">
    <source>
        <dbReference type="EMBL" id="RRT57591.1"/>
    </source>
</evidence>
<protein>
    <submittedName>
        <fullName evidence="1">Uncharacterized protein</fullName>
    </submittedName>
</protein>
<proteinExistence type="predicted"/>
<comment type="caution">
    <text evidence="1">The sequence shown here is derived from an EMBL/GenBank/DDBJ whole genome shotgun (WGS) entry which is preliminary data.</text>
</comment>
<dbReference type="AlphaFoldDB" id="A0A426Z0V0"/>
<name>A0A426Z0V0_ENSVE</name>
<accession>A0A426Z0V0</accession>
<evidence type="ECO:0000313" key="2">
    <source>
        <dbReference type="Proteomes" id="UP000287651"/>
    </source>
</evidence>